<protein>
    <submittedName>
        <fullName evidence="2">Pimeloyl-ACP methyl ester carboxylesterase</fullName>
    </submittedName>
</protein>
<evidence type="ECO:0000313" key="3">
    <source>
        <dbReference type="Proteomes" id="UP000588112"/>
    </source>
</evidence>
<dbReference type="RefSeq" id="WP_184612942.1">
    <property type="nucleotide sequence ID" value="NZ_BOOS01000070.1"/>
</dbReference>
<dbReference type="EMBL" id="JACHBR010000001">
    <property type="protein sequence ID" value="MBB5628424.1"/>
    <property type="molecule type" value="Genomic_DNA"/>
</dbReference>
<evidence type="ECO:0000313" key="2">
    <source>
        <dbReference type="EMBL" id="MBB5628424.1"/>
    </source>
</evidence>
<dbReference type="PANTHER" id="PTHR43798">
    <property type="entry name" value="MONOACYLGLYCEROL LIPASE"/>
    <property type="match status" value="1"/>
</dbReference>
<dbReference type="GO" id="GO:0047372">
    <property type="term" value="F:monoacylglycerol lipase activity"/>
    <property type="evidence" value="ECO:0007669"/>
    <property type="project" value="TreeGrafter"/>
</dbReference>
<sequence>MSLQYCDLTGGARLPYVEFGAPDGAPLLVLRGLGDALTTMENPGTAAGARALYGPLAHRRVVVTSWRTPAAPGYRLADLVGDAATLITKLGLGPTAIWGNSMGGMVALLLAERDPDLVDSIVCECTPTHATDPLLRYVTRWDAMAAQRRWPELQRDTLRNIFTGRMPWAIRKLVWFPRSIPIPDDEGRWQVLSAALREYDVRDRAAGVRCPVLVIGGRQDRMTPPDQLADLAGLLPDARLVLVDRCGHGASLERPEEFHREIGGFLAEARRSTGH</sequence>
<dbReference type="InterPro" id="IPR000073">
    <property type="entry name" value="AB_hydrolase_1"/>
</dbReference>
<organism evidence="2 3">
    <name type="scientific">Sphaerisporangium krabiense</name>
    <dbReference type="NCBI Taxonomy" id="763782"/>
    <lineage>
        <taxon>Bacteria</taxon>
        <taxon>Bacillati</taxon>
        <taxon>Actinomycetota</taxon>
        <taxon>Actinomycetes</taxon>
        <taxon>Streptosporangiales</taxon>
        <taxon>Streptosporangiaceae</taxon>
        <taxon>Sphaerisporangium</taxon>
    </lineage>
</organism>
<dbReference type="SUPFAM" id="SSF53474">
    <property type="entry name" value="alpha/beta-Hydrolases"/>
    <property type="match status" value="1"/>
</dbReference>
<comment type="caution">
    <text evidence="2">The sequence shown here is derived from an EMBL/GenBank/DDBJ whole genome shotgun (WGS) entry which is preliminary data.</text>
</comment>
<dbReference type="InterPro" id="IPR050266">
    <property type="entry name" value="AB_hydrolase_sf"/>
</dbReference>
<accession>A0A7W8Z6L3</accession>
<dbReference type="Pfam" id="PF00561">
    <property type="entry name" value="Abhydrolase_1"/>
    <property type="match status" value="1"/>
</dbReference>
<gene>
    <name evidence="2" type="ORF">BJ981_004123</name>
</gene>
<dbReference type="Proteomes" id="UP000588112">
    <property type="component" value="Unassembled WGS sequence"/>
</dbReference>
<dbReference type="AlphaFoldDB" id="A0A7W8Z6L3"/>
<dbReference type="Gene3D" id="3.40.50.1820">
    <property type="entry name" value="alpha/beta hydrolase"/>
    <property type="match status" value="1"/>
</dbReference>
<name>A0A7W8Z6L3_9ACTN</name>
<reference evidence="2 3" key="1">
    <citation type="submission" date="2020-08" db="EMBL/GenBank/DDBJ databases">
        <title>Sequencing the genomes of 1000 actinobacteria strains.</title>
        <authorList>
            <person name="Klenk H.-P."/>
        </authorList>
    </citation>
    <scope>NUCLEOTIDE SEQUENCE [LARGE SCALE GENOMIC DNA]</scope>
    <source>
        <strain evidence="2 3">DSM 45790</strain>
    </source>
</reference>
<evidence type="ECO:0000259" key="1">
    <source>
        <dbReference type="Pfam" id="PF00561"/>
    </source>
</evidence>
<dbReference type="InterPro" id="IPR029058">
    <property type="entry name" value="AB_hydrolase_fold"/>
</dbReference>
<feature type="domain" description="AB hydrolase-1" evidence="1">
    <location>
        <begin position="69"/>
        <end position="255"/>
    </location>
</feature>
<dbReference type="PRINTS" id="PR00111">
    <property type="entry name" value="ABHYDROLASE"/>
</dbReference>
<dbReference type="GO" id="GO:0016020">
    <property type="term" value="C:membrane"/>
    <property type="evidence" value="ECO:0007669"/>
    <property type="project" value="TreeGrafter"/>
</dbReference>
<dbReference type="PANTHER" id="PTHR43798:SF5">
    <property type="entry name" value="MONOACYLGLYCEROL LIPASE ABHD6"/>
    <property type="match status" value="1"/>
</dbReference>
<proteinExistence type="predicted"/>
<dbReference type="GO" id="GO:0046464">
    <property type="term" value="P:acylglycerol catabolic process"/>
    <property type="evidence" value="ECO:0007669"/>
    <property type="project" value="TreeGrafter"/>
</dbReference>
<keyword evidence="3" id="KW-1185">Reference proteome</keyword>